<accession>A0A202E4U1</accession>
<keyword evidence="3" id="KW-1003">Cell membrane</keyword>
<feature type="transmembrane region" description="Helical" evidence="7">
    <location>
        <begin position="179"/>
        <end position="198"/>
    </location>
</feature>
<evidence type="ECO:0000313" key="9">
    <source>
        <dbReference type="Proteomes" id="UP000196084"/>
    </source>
</evidence>
<evidence type="ECO:0000256" key="3">
    <source>
        <dbReference type="ARBA" id="ARBA00022475"/>
    </source>
</evidence>
<dbReference type="GO" id="GO:0015128">
    <property type="term" value="F:gluconate transmembrane transporter activity"/>
    <property type="evidence" value="ECO:0007669"/>
    <property type="project" value="InterPro"/>
</dbReference>
<keyword evidence="6 7" id="KW-0472">Membrane</keyword>
<keyword evidence="4 7" id="KW-0812">Transmembrane</keyword>
<evidence type="ECO:0000256" key="4">
    <source>
        <dbReference type="ARBA" id="ARBA00022692"/>
    </source>
</evidence>
<feature type="transmembrane region" description="Helical" evidence="7">
    <location>
        <begin position="29"/>
        <end position="49"/>
    </location>
</feature>
<feature type="transmembrane region" description="Helical" evidence="7">
    <location>
        <begin position="235"/>
        <end position="255"/>
    </location>
</feature>
<evidence type="ECO:0000256" key="7">
    <source>
        <dbReference type="SAM" id="Phobius"/>
    </source>
</evidence>
<evidence type="ECO:0000256" key="1">
    <source>
        <dbReference type="ARBA" id="ARBA00004651"/>
    </source>
</evidence>
<dbReference type="GO" id="GO:0005886">
    <property type="term" value="C:plasma membrane"/>
    <property type="evidence" value="ECO:0007669"/>
    <property type="project" value="UniProtKB-SubCell"/>
</dbReference>
<dbReference type="RefSeq" id="WP_087715543.1">
    <property type="nucleotide sequence ID" value="NZ_MWPH01000004.1"/>
</dbReference>
<dbReference type="OrthoDB" id="99138at2157"/>
<dbReference type="PANTHER" id="PTHR30354:SF22">
    <property type="entry name" value="HIGH-AFFINITY GLUCONATE TRANSPORTER"/>
    <property type="match status" value="1"/>
</dbReference>
<dbReference type="PANTHER" id="PTHR30354">
    <property type="entry name" value="GNT FAMILY GLUCONATE TRANSPORTER"/>
    <property type="match status" value="1"/>
</dbReference>
<keyword evidence="9" id="KW-1185">Reference proteome</keyword>
<protein>
    <submittedName>
        <fullName evidence="8">Gluconate permease</fullName>
    </submittedName>
</protein>
<feature type="transmembrane region" description="Helical" evidence="7">
    <location>
        <begin position="141"/>
        <end position="159"/>
    </location>
</feature>
<keyword evidence="5 7" id="KW-1133">Transmembrane helix</keyword>
<sequence length="459" mass="47387">MAFENPVIVFGIGLVVVVALLVWLRVPAFIGLIIATVVVGAATAEVPLADVPAETAGGFGETMTSVGIPILMAAVIGKTMMESGAAERIVRWFQSFTPDDKSYLALGGASGVLAIPVFFDNVFFLLAPLARSMRARTGRDYALFITIVGAAGVTAHGFVPPTPGPLAVALELGVDLGATILVGIAVALPTVFVSGVLYGKWINSRLDVPLRETMGSSVERVEELADRPTSKLPGVFEAALPIILAVMLIASNTTVDSLIDVGFLVEGGVADTVSSFVGDANIALTAAALAAAITYLRWESLEREVWSDELVDSLQSGGHIAAITAAGGAFGGMLAASGIGDFIATTLEGLGIPLLAAGFVIAATIRIAQGSATVALLTAAGIVAPLVGDLTVHPVYMVMAIGAGGTIFSWYNDSGFWIVKEIGGLTQEETFKIWTALTTIVSIAGFAVTFIMSQLFPMA</sequence>
<proteinExistence type="predicted"/>
<comment type="caution">
    <text evidence="8">The sequence shown here is derived from an EMBL/GenBank/DDBJ whole genome shotgun (WGS) entry which is preliminary data.</text>
</comment>
<feature type="transmembrane region" description="Helical" evidence="7">
    <location>
        <begin position="394"/>
        <end position="412"/>
    </location>
</feature>
<organism evidence="8 9">
    <name type="scientific">Natronolimnobius baerhuensis</name>
    <dbReference type="NCBI Taxonomy" id="253108"/>
    <lineage>
        <taxon>Archaea</taxon>
        <taxon>Methanobacteriati</taxon>
        <taxon>Methanobacteriota</taxon>
        <taxon>Stenosarchaea group</taxon>
        <taxon>Halobacteria</taxon>
        <taxon>Halobacteriales</taxon>
        <taxon>Natrialbaceae</taxon>
        <taxon>Natronolimnobius</taxon>
    </lineage>
</organism>
<feature type="transmembrane region" description="Helical" evidence="7">
    <location>
        <begin position="275"/>
        <end position="296"/>
    </location>
</feature>
<evidence type="ECO:0000256" key="5">
    <source>
        <dbReference type="ARBA" id="ARBA00022989"/>
    </source>
</evidence>
<gene>
    <name evidence="8" type="ORF">B2G88_17690</name>
</gene>
<dbReference type="InterPro" id="IPR003474">
    <property type="entry name" value="Glcn_transporter"/>
</dbReference>
<dbReference type="EMBL" id="MWPH01000004">
    <property type="protein sequence ID" value="OVE83234.1"/>
    <property type="molecule type" value="Genomic_DNA"/>
</dbReference>
<dbReference type="Proteomes" id="UP000196084">
    <property type="component" value="Unassembled WGS sequence"/>
</dbReference>
<dbReference type="AlphaFoldDB" id="A0A202E4U1"/>
<feature type="transmembrane region" description="Helical" evidence="7">
    <location>
        <begin position="103"/>
        <end position="129"/>
    </location>
</feature>
<dbReference type="Pfam" id="PF02447">
    <property type="entry name" value="GntP_permease"/>
    <property type="match status" value="1"/>
</dbReference>
<feature type="transmembrane region" description="Helical" evidence="7">
    <location>
        <begin position="342"/>
        <end position="363"/>
    </location>
</feature>
<evidence type="ECO:0000256" key="2">
    <source>
        <dbReference type="ARBA" id="ARBA00022448"/>
    </source>
</evidence>
<feature type="transmembrane region" description="Helical" evidence="7">
    <location>
        <begin position="433"/>
        <end position="456"/>
    </location>
</feature>
<comment type="subcellular location">
    <subcellularLocation>
        <location evidence="1">Cell membrane</location>
        <topology evidence="1">Multi-pass membrane protein</topology>
    </subcellularLocation>
</comment>
<feature type="transmembrane region" description="Helical" evidence="7">
    <location>
        <begin position="6"/>
        <end position="24"/>
    </location>
</feature>
<reference evidence="8 9" key="1">
    <citation type="submission" date="2017-02" db="EMBL/GenBank/DDBJ databases">
        <title>Natronthermophilus aegyptiacus gen. nov.,sp. nov., an aerobic, extremely halophilic alkalithermophilic archaeon isolated from the athalassohaline Wadi An Natrun, Egypt.</title>
        <authorList>
            <person name="Zhao B."/>
        </authorList>
    </citation>
    <scope>NUCLEOTIDE SEQUENCE [LARGE SCALE GENOMIC DNA]</scope>
    <source>
        <strain evidence="8 9">CGMCC 1.3597</strain>
    </source>
</reference>
<evidence type="ECO:0000256" key="6">
    <source>
        <dbReference type="ARBA" id="ARBA00023136"/>
    </source>
</evidence>
<feature type="transmembrane region" description="Helical" evidence="7">
    <location>
        <begin position="317"/>
        <end position="336"/>
    </location>
</feature>
<evidence type="ECO:0000313" key="8">
    <source>
        <dbReference type="EMBL" id="OVE83234.1"/>
    </source>
</evidence>
<name>A0A202E4U1_9EURY</name>
<keyword evidence="2" id="KW-0813">Transport</keyword>
<feature type="transmembrane region" description="Helical" evidence="7">
    <location>
        <begin position="370"/>
        <end position="388"/>
    </location>
</feature>